<evidence type="ECO:0000313" key="2">
    <source>
        <dbReference type="Proteomes" id="UP000439780"/>
    </source>
</evidence>
<comment type="caution">
    <text evidence="1">The sequence shown here is derived from an EMBL/GenBank/DDBJ whole genome shotgun (WGS) entry which is preliminary data.</text>
</comment>
<dbReference type="Proteomes" id="UP000439780">
    <property type="component" value="Unassembled WGS sequence"/>
</dbReference>
<organism evidence="1 2">
    <name type="scientific">Qipengyuania algicida</name>
    <dbReference type="NCBI Taxonomy" id="1836209"/>
    <lineage>
        <taxon>Bacteria</taxon>
        <taxon>Pseudomonadati</taxon>
        <taxon>Pseudomonadota</taxon>
        <taxon>Alphaproteobacteria</taxon>
        <taxon>Sphingomonadales</taxon>
        <taxon>Erythrobacteraceae</taxon>
        <taxon>Qipengyuania</taxon>
    </lineage>
</organism>
<reference evidence="1 2" key="1">
    <citation type="submission" date="2019-12" db="EMBL/GenBank/DDBJ databases">
        <title>Genomic-based taxomic classification of the family Erythrobacteraceae.</title>
        <authorList>
            <person name="Xu L."/>
        </authorList>
    </citation>
    <scope>NUCLEOTIDE SEQUENCE [LARGE SCALE GENOMIC DNA]</scope>
    <source>
        <strain evidence="1 2">KEMB 9005-328</strain>
    </source>
</reference>
<keyword evidence="2" id="KW-1185">Reference proteome</keyword>
<proteinExistence type="predicted"/>
<name>A0A845AHC1_9SPHN</name>
<gene>
    <name evidence="1" type="ORF">GRI58_14525</name>
</gene>
<dbReference type="SUPFAM" id="SSF51004">
    <property type="entry name" value="C-terminal (heme d1) domain of cytochrome cd1-nitrite reductase"/>
    <property type="match status" value="1"/>
</dbReference>
<dbReference type="AlphaFoldDB" id="A0A845AHC1"/>
<evidence type="ECO:0000313" key="1">
    <source>
        <dbReference type="EMBL" id="MXP30022.1"/>
    </source>
</evidence>
<dbReference type="InterPro" id="IPR015943">
    <property type="entry name" value="WD40/YVTN_repeat-like_dom_sf"/>
</dbReference>
<protein>
    <submittedName>
        <fullName evidence="1">Gluconolactonase</fullName>
    </submittedName>
</protein>
<accession>A0A845AHC1</accession>
<dbReference type="OrthoDB" id="7187796at2"/>
<dbReference type="PANTHER" id="PTHR47197">
    <property type="entry name" value="PROTEIN NIRF"/>
    <property type="match status" value="1"/>
</dbReference>
<dbReference type="InterPro" id="IPR011048">
    <property type="entry name" value="Haem_d1_sf"/>
</dbReference>
<sequence length="326" mass="33782">MGLVAAAPSAQPYANAGSIALPDGAGWDYSTFDPVHDRLFVTHGDAVAMVDLAHGNSVHMIGSIHHGHAVVPIAGTDDIAVTSGHDATVRLINVVSGKQLASIAVPADPDAAIIDPASGYLLTMNADAGKVTEVDLKNAKIVKEIPLESGLEYAVIGPHRTLFVNNEDRNEIETVNLATGKPGTPIALPGCEGPTGMALDAAHDRVISSCANGVAEVVDVMTHKVEQAVPIGTGPDAVLVDPVRRLALIPCGKSGTLEVLDLGGAKVRKLASVSTEVGARTGALDLRSGMIYLPTAKFNPPSEQGKRPQAIAGSFHFLILKPQHAR</sequence>
<dbReference type="InterPro" id="IPR051200">
    <property type="entry name" value="Host-pathogen_enzymatic-act"/>
</dbReference>
<dbReference type="EMBL" id="WTYA01000014">
    <property type="protein sequence ID" value="MXP30022.1"/>
    <property type="molecule type" value="Genomic_DNA"/>
</dbReference>
<dbReference type="PANTHER" id="PTHR47197:SF3">
    <property type="entry name" value="DIHYDRO-HEME D1 DEHYDROGENASE"/>
    <property type="match status" value="1"/>
</dbReference>
<dbReference type="Gene3D" id="2.130.10.10">
    <property type="entry name" value="YVTN repeat-like/Quinoprotein amine dehydrogenase"/>
    <property type="match status" value="2"/>
</dbReference>